<name>A0AC35TFU3_9BILA</name>
<accession>A0AC35TFU3</accession>
<reference evidence="2" key="1">
    <citation type="submission" date="2016-11" db="UniProtKB">
        <authorList>
            <consortium name="WormBaseParasite"/>
        </authorList>
    </citation>
    <scope>IDENTIFICATION</scope>
    <source>
        <strain evidence="2">KR3021</strain>
    </source>
</reference>
<protein>
    <submittedName>
        <fullName evidence="2">Uncharacterized protein</fullName>
    </submittedName>
</protein>
<evidence type="ECO:0000313" key="2">
    <source>
        <dbReference type="WBParaSite" id="RSKR_0000012850.1"/>
    </source>
</evidence>
<evidence type="ECO:0000313" key="1">
    <source>
        <dbReference type="Proteomes" id="UP000095286"/>
    </source>
</evidence>
<sequence length="130" mass="15615">MASMSGYCMYLMVCLYGIRITFEKKCKFQKKVWPIGMKTPKSRYQIETPLNNNRKITQPSYLKYDEDSGYNVTDITYEMKNIKKQNSANYEFARRVKDRQSREIEKCNAPVQRSCSRKRIDHEEHRLTFF</sequence>
<organism evidence="1 2">
    <name type="scientific">Rhabditophanes sp. KR3021</name>
    <dbReference type="NCBI Taxonomy" id="114890"/>
    <lineage>
        <taxon>Eukaryota</taxon>
        <taxon>Metazoa</taxon>
        <taxon>Ecdysozoa</taxon>
        <taxon>Nematoda</taxon>
        <taxon>Chromadorea</taxon>
        <taxon>Rhabditida</taxon>
        <taxon>Tylenchina</taxon>
        <taxon>Panagrolaimomorpha</taxon>
        <taxon>Strongyloidoidea</taxon>
        <taxon>Alloionematidae</taxon>
        <taxon>Rhabditophanes</taxon>
    </lineage>
</organism>
<dbReference type="WBParaSite" id="RSKR_0000012850.1">
    <property type="protein sequence ID" value="RSKR_0000012850.1"/>
    <property type="gene ID" value="RSKR_0000012850"/>
</dbReference>
<dbReference type="Proteomes" id="UP000095286">
    <property type="component" value="Unplaced"/>
</dbReference>
<proteinExistence type="predicted"/>